<dbReference type="GO" id="GO:0004519">
    <property type="term" value="F:endonuclease activity"/>
    <property type="evidence" value="ECO:0007669"/>
    <property type="project" value="UniProtKB-KW"/>
</dbReference>
<organism evidence="3">
    <name type="scientific">Streptomyces sp. NBC_00060</name>
    <dbReference type="NCBI Taxonomy" id="2975636"/>
    <lineage>
        <taxon>Bacteria</taxon>
        <taxon>Bacillati</taxon>
        <taxon>Actinomycetota</taxon>
        <taxon>Actinomycetes</taxon>
        <taxon>Kitasatosporales</taxon>
        <taxon>Streptomycetaceae</taxon>
        <taxon>Streptomyces</taxon>
    </lineage>
</organism>
<name>A0AAU2GUD2_9ACTN</name>
<dbReference type="Pfam" id="PF03372">
    <property type="entry name" value="Exo_endo_phos"/>
    <property type="match status" value="1"/>
</dbReference>
<evidence type="ECO:0000259" key="2">
    <source>
        <dbReference type="Pfam" id="PF03372"/>
    </source>
</evidence>
<dbReference type="SUPFAM" id="SSF50405">
    <property type="entry name" value="Actin-crosslinking proteins"/>
    <property type="match status" value="1"/>
</dbReference>
<dbReference type="InterPro" id="IPR005135">
    <property type="entry name" value="Endo/exonuclease/phosphatase"/>
</dbReference>
<dbReference type="Gene3D" id="2.80.10.50">
    <property type="match status" value="1"/>
</dbReference>
<feature type="domain" description="Endonuclease/exonuclease/phosphatase" evidence="2">
    <location>
        <begin position="209"/>
        <end position="451"/>
    </location>
</feature>
<dbReference type="EMBL" id="CP108253">
    <property type="protein sequence ID" value="WTU38749.1"/>
    <property type="molecule type" value="Genomic_DNA"/>
</dbReference>
<feature type="chain" id="PRO_5043535856" evidence="1">
    <location>
        <begin position="31"/>
        <end position="461"/>
    </location>
</feature>
<feature type="signal peptide" evidence="1">
    <location>
        <begin position="1"/>
        <end position="30"/>
    </location>
</feature>
<keyword evidence="3" id="KW-0540">Nuclease</keyword>
<dbReference type="SUPFAM" id="SSF56219">
    <property type="entry name" value="DNase I-like"/>
    <property type="match status" value="1"/>
</dbReference>
<dbReference type="CDD" id="cd00257">
    <property type="entry name" value="beta-trefoil_FSCN-like"/>
    <property type="match status" value="1"/>
</dbReference>
<keyword evidence="1" id="KW-0732">Signal</keyword>
<sequence length="461" mass="48404">MRNRLRIPRLLAAALIGAVLPALFGAPATAAAPTPPNTSKSAGQQWELLSLATGKYVSVEASSTNELYARADSPGIPEQFTLHTDNAAKGATVALRSQANGAYVAAEFGAGADGRYGKLRARTEGPPAGWEKLELVPQPQTGAAVYALRYHHDGQDRYVSADAGATGDGLLQARATAVGSWERFRLVPVAAPADPTPPPSASPRAIKALTWNVCADNNKNCGFYHTTAGPLADQIVARAKAAGTPDVILLEEFCEKFAKPVEQALETQLGGGWDVRFAPVQYQVPGTGIKARKNCQPDPSGADRGAYGVALAVPEENTWYRAYELPSPPGVEQRTALCATVASWAAEVCAAHFSTGGPGYDDPDRTYQPQQADTLRRAASLPGYRPLLGGDLNATPSTGVLGTLYSAYEECDARSATPNRPTAGTIKIDYLFGGGTWSGCGVAPDTGSSDHRAVWGTLTLP</sequence>
<evidence type="ECO:0000256" key="1">
    <source>
        <dbReference type="SAM" id="SignalP"/>
    </source>
</evidence>
<dbReference type="Gene3D" id="3.60.10.10">
    <property type="entry name" value="Endonuclease/exonuclease/phosphatase"/>
    <property type="match status" value="1"/>
</dbReference>
<keyword evidence="3" id="KW-0255">Endonuclease</keyword>
<reference evidence="3" key="1">
    <citation type="submission" date="2022-10" db="EMBL/GenBank/DDBJ databases">
        <title>The complete genomes of actinobacterial strains from the NBC collection.</title>
        <authorList>
            <person name="Joergensen T.S."/>
            <person name="Alvarez Arevalo M."/>
            <person name="Sterndorff E.B."/>
            <person name="Faurdal D."/>
            <person name="Vuksanovic O."/>
            <person name="Mourched A.-S."/>
            <person name="Charusanti P."/>
            <person name="Shaw S."/>
            <person name="Blin K."/>
            <person name="Weber T."/>
        </authorList>
    </citation>
    <scope>NUCLEOTIDE SEQUENCE</scope>
    <source>
        <strain evidence="3">NBC_00060</strain>
    </source>
</reference>
<dbReference type="InterPro" id="IPR036691">
    <property type="entry name" value="Endo/exonu/phosph_ase_sf"/>
</dbReference>
<dbReference type="AlphaFoldDB" id="A0AAU2GUD2"/>
<keyword evidence="3" id="KW-0378">Hydrolase</keyword>
<accession>A0AAU2GUD2</accession>
<gene>
    <name evidence="3" type="ORF">OHV25_03790</name>
</gene>
<dbReference type="InterPro" id="IPR008999">
    <property type="entry name" value="Actin-crosslinking"/>
</dbReference>
<proteinExistence type="predicted"/>
<evidence type="ECO:0000313" key="3">
    <source>
        <dbReference type="EMBL" id="WTU38749.1"/>
    </source>
</evidence>
<protein>
    <submittedName>
        <fullName evidence="3">Endonuclease/exonuclease/phosphatase family protein</fullName>
    </submittedName>
</protein>